<evidence type="ECO:0000256" key="3">
    <source>
        <dbReference type="ARBA" id="ARBA00022722"/>
    </source>
</evidence>
<dbReference type="InterPro" id="IPR004610">
    <property type="entry name" value="RecJ"/>
</dbReference>
<dbReference type="Gene3D" id="3.10.310.30">
    <property type="match status" value="1"/>
</dbReference>
<dbReference type="InterPro" id="IPR051673">
    <property type="entry name" value="SSDNA_exonuclease_RecJ"/>
</dbReference>
<dbReference type="EMBL" id="NFKK01000001">
    <property type="protein sequence ID" value="OUP54556.1"/>
    <property type="molecule type" value="Genomic_DNA"/>
</dbReference>
<dbReference type="Proteomes" id="UP000195897">
    <property type="component" value="Unassembled WGS sequence"/>
</dbReference>
<dbReference type="GO" id="GO:0006310">
    <property type="term" value="P:DNA recombination"/>
    <property type="evidence" value="ECO:0007669"/>
    <property type="project" value="InterPro"/>
</dbReference>
<evidence type="ECO:0000259" key="8">
    <source>
        <dbReference type="Pfam" id="PF02272"/>
    </source>
</evidence>
<evidence type="ECO:0000256" key="4">
    <source>
        <dbReference type="ARBA" id="ARBA00022801"/>
    </source>
</evidence>
<dbReference type="GO" id="GO:0006281">
    <property type="term" value="P:DNA repair"/>
    <property type="evidence" value="ECO:0007669"/>
    <property type="project" value="InterPro"/>
</dbReference>
<evidence type="ECO:0000313" key="10">
    <source>
        <dbReference type="EMBL" id="OUP54556.1"/>
    </source>
</evidence>
<dbReference type="PANTHER" id="PTHR30255">
    <property type="entry name" value="SINGLE-STRANDED-DNA-SPECIFIC EXONUCLEASE RECJ"/>
    <property type="match status" value="1"/>
</dbReference>
<dbReference type="Pfam" id="PF02272">
    <property type="entry name" value="DHHA1"/>
    <property type="match status" value="1"/>
</dbReference>
<dbReference type="GO" id="GO:0008409">
    <property type="term" value="F:5'-3' exonuclease activity"/>
    <property type="evidence" value="ECO:0007669"/>
    <property type="project" value="InterPro"/>
</dbReference>
<dbReference type="InterPro" id="IPR003156">
    <property type="entry name" value="DHHA1_dom"/>
</dbReference>
<dbReference type="InterPro" id="IPR001667">
    <property type="entry name" value="DDH_dom"/>
</dbReference>
<evidence type="ECO:0000313" key="11">
    <source>
        <dbReference type="Proteomes" id="UP000195897"/>
    </source>
</evidence>
<dbReference type="InterPro" id="IPR041122">
    <property type="entry name" value="RecJ_OB"/>
</dbReference>
<keyword evidence="6" id="KW-0175">Coiled coil</keyword>
<dbReference type="PANTHER" id="PTHR30255:SF2">
    <property type="entry name" value="SINGLE-STRANDED-DNA-SPECIFIC EXONUCLEASE RECJ"/>
    <property type="match status" value="1"/>
</dbReference>
<name>A0A1Y4LCW3_9FIRM</name>
<feature type="coiled-coil region" evidence="6">
    <location>
        <begin position="322"/>
        <end position="349"/>
    </location>
</feature>
<reference evidence="11" key="1">
    <citation type="submission" date="2017-04" db="EMBL/GenBank/DDBJ databases">
        <title>Function of individual gut microbiota members based on whole genome sequencing of pure cultures obtained from chicken caecum.</title>
        <authorList>
            <person name="Medvecky M."/>
            <person name="Cejkova D."/>
            <person name="Polansky O."/>
            <person name="Karasova D."/>
            <person name="Kubasova T."/>
            <person name="Cizek A."/>
            <person name="Rychlik I."/>
        </authorList>
    </citation>
    <scope>NUCLEOTIDE SEQUENCE [LARGE SCALE GENOMIC DNA]</scope>
    <source>
        <strain evidence="11">An180</strain>
    </source>
</reference>
<keyword evidence="5 10" id="KW-0269">Exonuclease</keyword>
<feature type="domain" description="RecJ OB" evidence="9">
    <location>
        <begin position="456"/>
        <end position="561"/>
    </location>
</feature>
<protein>
    <recommendedName>
        <fullName evidence="2">Single-stranded-DNA-specific exonuclease RecJ</fullName>
    </recommendedName>
</protein>
<evidence type="ECO:0000256" key="1">
    <source>
        <dbReference type="ARBA" id="ARBA00005915"/>
    </source>
</evidence>
<evidence type="ECO:0000259" key="9">
    <source>
        <dbReference type="Pfam" id="PF17768"/>
    </source>
</evidence>
<dbReference type="AlphaFoldDB" id="A0A1Y4LCW3"/>
<keyword evidence="4" id="KW-0378">Hydrolase</keyword>
<gene>
    <name evidence="10" type="ORF">B5F17_01250</name>
</gene>
<evidence type="ECO:0000259" key="7">
    <source>
        <dbReference type="Pfam" id="PF01368"/>
    </source>
</evidence>
<evidence type="ECO:0000256" key="6">
    <source>
        <dbReference type="SAM" id="Coils"/>
    </source>
</evidence>
<dbReference type="InterPro" id="IPR038763">
    <property type="entry name" value="DHH_sf"/>
</dbReference>
<feature type="domain" description="DHHA1" evidence="8">
    <location>
        <begin position="348"/>
        <end position="442"/>
    </location>
</feature>
<dbReference type="SUPFAM" id="SSF64182">
    <property type="entry name" value="DHH phosphoesterases"/>
    <property type="match status" value="1"/>
</dbReference>
<dbReference type="NCBIfam" id="TIGR00644">
    <property type="entry name" value="recJ"/>
    <property type="match status" value="1"/>
</dbReference>
<proteinExistence type="inferred from homology"/>
<sequence>MKMKRWVTAKPNLETVRSLARSCGFTPLAAAALCARGIDTPEAARAFLETDPAKLHDPMLLPDMTKARDTIRRAIEQGKKIAVFGDYDVDGVTSTCVMTRVLRSLGADVRHYIPDRLSEGYGLSMGAMDRLAQDGIGLIVTVDSGVSAFEEIARARELGMEVVVTDHHECREELPDANAVVNPKRADSTYPFAELAGVGVAFKLACALAGDGQQRAVLEQYADLVALGTVADVMLLVGENRIIVAAGLRRMAETQNVGLSMLLHESGQQGKRLTASTISFILAPRINAAGRLGHADMAAELFLTDDPRRAQTLAMALCEQNKQRQATENQILEQALQKLRREYDPLEDQVIVLAGEDWHHGVIGIVSSRICDRYACPTVLIALEDGIGKGSGRSVKGFNLYEALCDSAPLLERFGGHELAAGLTIREENIQQFHENMEAWAREHVNPQELMPILHIDCPIAPEFISTEATRGLDVLEPFGMGNPQPVFSMCDLLVEEITPISSDRHVRLTLSKDGQTYTAMLFGTGQGGCGFAQGNYVDAAFCLEINEYRGRCSVQLVIRDIQLSTCEVMADQKILNLYNRFMSDGALTAREARVLLPERRDLVAVWRHILSRSEDGWLSVPDGALSRRVSWESRREINIGKLLVCLDVFSESRLLSYHFREGQLNIVLKHIEGKADISKSVVLKTLQSMSKDCNTMQGSVI</sequence>
<feature type="domain" description="DDH" evidence="7">
    <location>
        <begin position="80"/>
        <end position="229"/>
    </location>
</feature>
<comment type="caution">
    <text evidence="10">The sequence shown here is derived from an EMBL/GenBank/DDBJ whole genome shotgun (WGS) entry which is preliminary data.</text>
</comment>
<dbReference type="RefSeq" id="WP_087369992.1">
    <property type="nucleotide sequence ID" value="NZ_NFKK01000001.1"/>
</dbReference>
<organism evidence="10 11">
    <name type="scientific">Butyricicoccus pullicaecorum</name>
    <dbReference type="NCBI Taxonomy" id="501571"/>
    <lineage>
        <taxon>Bacteria</taxon>
        <taxon>Bacillati</taxon>
        <taxon>Bacillota</taxon>
        <taxon>Clostridia</taxon>
        <taxon>Eubacteriales</taxon>
        <taxon>Butyricicoccaceae</taxon>
        <taxon>Butyricicoccus</taxon>
    </lineage>
</organism>
<evidence type="ECO:0000256" key="2">
    <source>
        <dbReference type="ARBA" id="ARBA00019841"/>
    </source>
</evidence>
<keyword evidence="3" id="KW-0540">Nuclease</keyword>
<dbReference type="GO" id="GO:0003676">
    <property type="term" value="F:nucleic acid binding"/>
    <property type="evidence" value="ECO:0007669"/>
    <property type="project" value="InterPro"/>
</dbReference>
<dbReference type="Pfam" id="PF17768">
    <property type="entry name" value="RecJ_OB"/>
    <property type="match status" value="1"/>
</dbReference>
<accession>A0A1Y4LCW3</accession>
<comment type="similarity">
    <text evidence="1">Belongs to the RecJ family.</text>
</comment>
<dbReference type="Pfam" id="PF01368">
    <property type="entry name" value="DHH"/>
    <property type="match status" value="1"/>
</dbReference>
<evidence type="ECO:0000256" key="5">
    <source>
        <dbReference type="ARBA" id="ARBA00022839"/>
    </source>
</evidence>
<dbReference type="Gene3D" id="3.90.1640.30">
    <property type="match status" value="1"/>
</dbReference>